<protein>
    <submittedName>
        <fullName evidence="1">Uncharacterized protein</fullName>
    </submittedName>
</protein>
<accession>A0A0A8YJ30</accession>
<dbReference type="EMBL" id="GBRH01271874">
    <property type="protein sequence ID" value="JAD26021.1"/>
    <property type="molecule type" value="Transcribed_RNA"/>
</dbReference>
<sequence>MKNIMQPSTNWQFQSVCNIAHTL</sequence>
<reference evidence="1" key="1">
    <citation type="submission" date="2014-09" db="EMBL/GenBank/DDBJ databases">
        <authorList>
            <person name="Magalhaes I.L.F."/>
            <person name="Oliveira U."/>
            <person name="Santos F.R."/>
            <person name="Vidigal T.H.D.A."/>
            <person name="Brescovit A.D."/>
            <person name="Santos A.J."/>
        </authorList>
    </citation>
    <scope>NUCLEOTIDE SEQUENCE</scope>
    <source>
        <tissue evidence="1">Shoot tissue taken approximately 20 cm above the soil surface</tissue>
    </source>
</reference>
<proteinExistence type="predicted"/>
<evidence type="ECO:0000313" key="1">
    <source>
        <dbReference type="EMBL" id="JAD26021.1"/>
    </source>
</evidence>
<reference evidence="1" key="2">
    <citation type="journal article" date="2015" name="Data Brief">
        <title>Shoot transcriptome of the giant reed, Arundo donax.</title>
        <authorList>
            <person name="Barrero R.A."/>
            <person name="Guerrero F.D."/>
            <person name="Moolhuijzen P."/>
            <person name="Goolsby J.A."/>
            <person name="Tidwell J."/>
            <person name="Bellgard S.E."/>
            <person name="Bellgard M.I."/>
        </authorList>
    </citation>
    <scope>NUCLEOTIDE SEQUENCE</scope>
    <source>
        <tissue evidence="1">Shoot tissue taken approximately 20 cm above the soil surface</tissue>
    </source>
</reference>
<organism evidence="1">
    <name type="scientific">Arundo donax</name>
    <name type="common">Giant reed</name>
    <name type="synonym">Donax arundinaceus</name>
    <dbReference type="NCBI Taxonomy" id="35708"/>
    <lineage>
        <taxon>Eukaryota</taxon>
        <taxon>Viridiplantae</taxon>
        <taxon>Streptophyta</taxon>
        <taxon>Embryophyta</taxon>
        <taxon>Tracheophyta</taxon>
        <taxon>Spermatophyta</taxon>
        <taxon>Magnoliopsida</taxon>
        <taxon>Liliopsida</taxon>
        <taxon>Poales</taxon>
        <taxon>Poaceae</taxon>
        <taxon>PACMAD clade</taxon>
        <taxon>Arundinoideae</taxon>
        <taxon>Arundineae</taxon>
        <taxon>Arundo</taxon>
    </lineage>
</organism>
<name>A0A0A8YJ30_ARUDO</name>
<dbReference type="AlphaFoldDB" id="A0A0A8YJ30"/>